<comment type="caution">
    <text evidence="1">The sequence shown here is derived from an EMBL/GenBank/DDBJ whole genome shotgun (WGS) entry which is preliminary data.</text>
</comment>
<organism evidence="1 2">
    <name type="scientific">Mycobacterium angelicum</name>
    <dbReference type="NCBI Taxonomy" id="470074"/>
    <lineage>
        <taxon>Bacteria</taxon>
        <taxon>Bacillati</taxon>
        <taxon>Actinomycetota</taxon>
        <taxon>Actinomycetes</taxon>
        <taxon>Mycobacteriales</taxon>
        <taxon>Mycobacteriaceae</taxon>
        <taxon>Mycobacterium</taxon>
    </lineage>
</organism>
<keyword evidence="2" id="KW-1185">Reference proteome</keyword>
<name>A0A1W9ZYW7_MYCAN</name>
<evidence type="ECO:0008006" key="3">
    <source>
        <dbReference type="Google" id="ProtNLM"/>
    </source>
</evidence>
<dbReference type="InterPro" id="IPR019710">
    <property type="entry name" value="DUF4226"/>
</dbReference>
<dbReference type="Proteomes" id="UP000192284">
    <property type="component" value="Unassembled WGS sequence"/>
</dbReference>
<sequence length="120" mass="12658">MSDQAGSSVAAIAARQALLARQHGALAEADRVLTEALADAHAAMRESVRRLDAIAAEIDRAVAGHAELAVDTSLGAREFQRFLLAKQLEIAAVITEARELGQSKSAVLHSLRSQYESPAG</sequence>
<dbReference type="Pfam" id="PF10774">
    <property type="entry name" value="DUF4226"/>
    <property type="match status" value="1"/>
</dbReference>
<dbReference type="AlphaFoldDB" id="A0A1W9ZYW7"/>
<gene>
    <name evidence="1" type="ORF">BST12_08195</name>
</gene>
<dbReference type="RefSeq" id="WP_083112609.1">
    <property type="nucleotide sequence ID" value="NZ_JACKTS010000040.1"/>
</dbReference>
<evidence type="ECO:0000313" key="1">
    <source>
        <dbReference type="EMBL" id="ORA22980.1"/>
    </source>
</evidence>
<proteinExistence type="predicted"/>
<dbReference type="EMBL" id="MVHE01000008">
    <property type="protein sequence ID" value="ORA22980.1"/>
    <property type="molecule type" value="Genomic_DNA"/>
</dbReference>
<reference evidence="1 2" key="1">
    <citation type="submission" date="2017-02" db="EMBL/GenBank/DDBJ databases">
        <title>The new phylogeny of genus Mycobacterium.</title>
        <authorList>
            <person name="Tortoli E."/>
            <person name="Trovato A."/>
            <person name="Cirillo D.M."/>
        </authorList>
    </citation>
    <scope>NUCLEOTIDE SEQUENCE [LARGE SCALE GENOMIC DNA]</scope>
    <source>
        <strain evidence="1 2">DSM 45057</strain>
    </source>
</reference>
<protein>
    <recommendedName>
        <fullName evidence="3">DUF4226 domain-containing protein</fullName>
    </recommendedName>
</protein>
<dbReference type="OrthoDB" id="4640076at2"/>
<evidence type="ECO:0000313" key="2">
    <source>
        <dbReference type="Proteomes" id="UP000192284"/>
    </source>
</evidence>
<accession>A0A1W9ZYW7</accession>